<dbReference type="AlphaFoldDB" id="A0A4S8JGF1"/>
<feature type="region of interest" description="Disordered" evidence="1">
    <location>
        <begin position="186"/>
        <end position="221"/>
    </location>
</feature>
<evidence type="ECO:0000256" key="1">
    <source>
        <dbReference type="SAM" id="MobiDB-lite"/>
    </source>
</evidence>
<keyword evidence="3" id="KW-1185">Reference proteome</keyword>
<protein>
    <submittedName>
        <fullName evidence="2">Uncharacterized protein</fullName>
    </submittedName>
</protein>
<comment type="caution">
    <text evidence="2">The sequence shown here is derived from an EMBL/GenBank/DDBJ whole genome shotgun (WGS) entry which is preliminary data.</text>
</comment>
<feature type="compositionally biased region" description="Basic and acidic residues" evidence="1">
    <location>
        <begin position="201"/>
        <end position="211"/>
    </location>
</feature>
<dbReference type="Proteomes" id="UP000317650">
    <property type="component" value="Chromosome 7"/>
</dbReference>
<feature type="compositionally biased region" description="Basic residues" evidence="1">
    <location>
        <begin position="253"/>
        <end position="262"/>
    </location>
</feature>
<gene>
    <name evidence="2" type="ORF">C4D60_Mb07t18150</name>
</gene>
<sequence length="306" mass="34199">MAMLDSSDIKDSVHKGSYSDPTPLPSSLSPPRLMIASSPFSPCRALFLGCCSIRLPRDRVASAPYWYHLLPVPPVYVPIYSSHVGFRFAPANEICCYARLYLMKSDKPRRPSSGFGKLVLVKKAWSPFNLALGGEGTVRDSCYLFDSSDMRVMLRISDSLRFRHHHPPSPLGRRRQPAVVAGLRCSTPATSGSTSVQSADSSRRLDVDTFRHPGTSRRSVSRLSLTLFPSGRGDATIRGLPRRTKTLPRALRRRLPPRRPNRMARLQRDRPRAVRARAESAASFTARGPDALPPRARQRASRSRRR</sequence>
<feature type="compositionally biased region" description="Polar residues" evidence="1">
    <location>
        <begin position="187"/>
        <end position="200"/>
    </location>
</feature>
<dbReference type="EMBL" id="PYDT01000005">
    <property type="protein sequence ID" value="THU60950.1"/>
    <property type="molecule type" value="Genomic_DNA"/>
</dbReference>
<feature type="compositionally biased region" description="Basic and acidic residues" evidence="1">
    <location>
        <begin position="266"/>
        <end position="278"/>
    </location>
</feature>
<proteinExistence type="predicted"/>
<accession>A0A4S8JGF1</accession>
<organism evidence="2 3">
    <name type="scientific">Musa balbisiana</name>
    <name type="common">Banana</name>
    <dbReference type="NCBI Taxonomy" id="52838"/>
    <lineage>
        <taxon>Eukaryota</taxon>
        <taxon>Viridiplantae</taxon>
        <taxon>Streptophyta</taxon>
        <taxon>Embryophyta</taxon>
        <taxon>Tracheophyta</taxon>
        <taxon>Spermatophyta</taxon>
        <taxon>Magnoliopsida</taxon>
        <taxon>Liliopsida</taxon>
        <taxon>Zingiberales</taxon>
        <taxon>Musaceae</taxon>
        <taxon>Musa</taxon>
    </lineage>
</organism>
<evidence type="ECO:0000313" key="2">
    <source>
        <dbReference type="EMBL" id="THU60950.1"/>
    </source>
</evidence>
<feature type="compositionally biased region" description="Basic residues" evidence="1">
    <location>
        <begin position="296"/>
        <end position="306"/>
    </location>
</feature>
<feature type="compositionally biased region" description="Low complexity" evidence="1">
    <location>
        <begin position="18"/>
        <end position="30"/>
    </location>
</feature>
<feature type="region of interest" description="Disordered" evidence="1">
    <location>
        <begin position="1"/>
        <end position="30"/>
    </location>
</feature>
<evidence type="ECO:0000313" key="3">
    <source>
        <dbReference type="Proteomes" id="UP000317650"/>
    </source>
</evidence>
<reference evidence="2 3" key="1">
    <citation type="journal article" date="2019" name="Nat. Plants">
        <title>Genome sequencing of Musa balbisiana reveals subgenome evolution and function divergence in polyploid bananas.</title>
        <authorList>
            <person name="Yao X."/>
        </authorList>
    </citation>
    <scope>NUCLEOTIDE SEQUENCE [LARGE SCALE GENOMIC DNA]</scope>
    <source>
        <strain evidence="3">cv. DH-PKW</strain>
        <tissue evidence="2">Leaves</tissue>
    </source>
</reference>
<feature type="region of interest" description="Disordered" evidence="1">
    <location>
        <begin position="253"/>
        <end position="306"/>
    </location>
</feature>
<name>A0A4S8JGF1_MUSBA</name>